<accession>A0A5N4A2F2</accession>
<comment type="similarity">
    <text evidence="1">Belongs to the UDP-glycosyltransferase family.</text>
</comment>
<dbReference type="SUPFAM" id="SSF53756">
    <property type="entry name" value="UDP-Glycosyltransferase/glycogen phosphorylase"/>
    <property type="match status" value="1"/>
</dbReference>
<dbReference type="Proteomes" id="UP000327044">
    <property type="component" value="Unassembled WGS sequence"/>
</dbReference>
<dbReference type="EMBL" id="VVIM01000011">
    <property type="protein sequence ID" value="KAB0791458.1"/>
    <property type="molecule type" value="Genomic_DNA"/>
</dbReference>
<dbReference type="GO" id="GO:0008194">
    <property type="term" value="F:UDP-glycosyltransferase activity"/>
    <property type="evidence" value="ECO:0007669"/>
    <property type="project" value="TreeGrafter"/>
</dbReference>
<comment type="caution">
    <text evidence="4">The sequence shown here is derived from an EMBL/GenBank/DDBJ whole genome shotgun (WGS) entry which is preliminary data.</text>
</comment>
<name>A0A5N4A2F2_PHOPY</name>
<proteinExistence type="inferred from homology"/>
<evidence type="ECO:0000256" key="3">
    <source>
        <dbReference type="ARBA" id="ARBA00022679"/>
    </source>
</evidence>
<reference evidence="4 5" key="1">
    <citation type="journal article" date="2018" name="Elife">
        <title>Firefly genomes illuminate parallel origins of bioluminescence in beetles.</title>
        <authorList>
            <person name="Fallon T.R."/>
            <person name="Lower S.E."/>
            <person name="Chang C.H."/>
            <person name="Bessho-Uehara M."/>
            <person name="Martin G.J."/>
            <person name="Bewick A.J."/>
            <person name="Behringer M."/>
            <person name="Debat H.J."/>
            <person name="Wong I."/>
            <person name="Day J.C."/>
            <person name="Suvorov A."/>
            <person name="Silva C.J."/>
            <person name="Stanger-Hall K.F."/>
            <person name="Hall D.W."/>
            <person name="Schmitz R.J."/>
            <person name="Nelson D.R."/>
            <person name="Lewis S.M."/>
            <person name="Shigenobu S."/>
            <person name="Bybee S.M."/>
            <person name="Larracuente A.M."/>
            <person name="Oba Y."/>
            <person name="Weng J.K."/>
        </authorList>
    </citation>
    <scope>NUCLEOTIDE SEQUENCE [LARGE SCALE GENOMIC DNA]</scope>
    <source>
        <strain evidence="4">1611_PpyrPB1</strain>
        <tissue evidence="4">Whole body</tissue>
    </source>
</reference>
<dbReference type="InParanoid" id="A0A5N4A2F2"/>
<sequence>MFKFVQQSTAIHFQPSKMWLFKLCLLVGSASAARILGVVLTPAYSHQAVFKPLWRELSLRGHQVTTITTHPLKDPKLTNLTEIDLSVFTKSPDKGLKQMMEDSRLNIFEKTRRMFALIVDMVDMQLAHPAVRELLDDKNAKFDLVIMEHLWDSVLPFAVRFNCPFIGMLSIDAPSGILRYVGNPVHSSLYPDALLPYGNKLSLFERVTSFVVDIGLTLYNEHVLGKLQRKVIDKHFGSHYPPIGEMAQNISMLFVNADPIWFRL</sequence>
<keyword evidence="3" id="KW-0808">Transferase</keyword>
<dbReference type="PANTHER" id="PTHR48043:SF159">
    <property type="entry name" value="EG:EG0003.4 PROTEIN-RELATED"/>
    <property type="match status" value="1"/>
</dbReference>
<evidence type="ECO:0000256" key="1">
    <source>
        <dbReference type="ARBA" id="ARBA00009995"/>
    </source>
</evidence>
<dbReference type="AlphaFoldDB" id="A0A5N4A2F2"/>
<gene>
    <name evidence="4" type="ORF">PPYR_03258</name>
</gene>
<evidence type="ECO:0000313" key="4">
    <source>
        <dbReference type="EMBL" id="KAB0791458.1"/>
    </source>
</evidence>
<dbReference type="InterPro" id="IPR050271">
    <property type="entry name" value="UDP-glycosyltransferase"/>
</dbReference>
<organism evidence="4 5">
    <name type="scientific">Photinus pyralis</name>
    <name type="common">Common eastern firefly</name>
    <name type="synonym">Lampyris pyralis</name>
    <dbReference type="NCBI Taxonomy" id="7054"/>
    <lineage>
        <taxon>Eukaryota</taxon>
        <taxon>Metazoa</taxon>
        <taxon>Ecdysozoa</taxon>
        <taxon>Arthropoda</taxon>
        <taxon>Hexapoda</taxon>
        <taxon>Insecta</taxon>
        <taxon>Pterygota</taxon>
        <taxon>Neoptera</taxon>
        <taxon>Endopterygota</taxon>
        <taxon>Coleoptera</taxon>
        <taxon>Polyphaga</taxon>
        <taxon>Elateriformia</taxon>
        <taxon>Elateroidea</taxon>
        <taxon>Lampyridae</taxon>
        <taxon>Lampyrinae</taxon>
        <taxon>Photinus</taxon>
    </lineage>
</organism>
<keyword evidence="5" id="KW-1185">Reference proteome</keyword>
<protein>
    <submittedName>
        <fullName evidence="4">Uncharacterized protein</fullName>
    </submittedName>
</protein>
<evidence type="ECO:0000256" key="2">
    <source>
        <dbReference type="ARBA" id="ARBA00022676"/>
    </source>
</evidence>
<evidence type="ECO:0000313" key="5">
    <source>
        <dbReference type="Proteomes" id="UP000327044"/>
    </source>
</evidence>
<dbReference type="Gene3D" id="3.40.50.2000">
    <property type="entry name" value="Glycogen Phosphorylase B"/>
    <property type="match status" value="1"/>
</dbReference>
<dbReference type="PANTHER" id="PTHR48043">
    <property type="entry name" value="EG:EG0003.4 PROTEIN-RELATED"/>
    <property type="match status" value="1"/>
</dbReference>
<keyword evidence="2" id="KW-0328">Glycosyltransferase</keyword>